<feature type="chain" id="PRO_5032958358" evidence="2">
    <location>
        <begin position="17"/>
        <end position="217"/>
    </location>
</feature>
<evidence type="ECO:0000256" key="2">
    <source>
        <dbReference type="SAM" id="SignalP"/>
    </source>
</evidence>
<feature type="region of interest" description="Disordered" evidence="1">
    <location>
        <begin position="139"/>
        <end position="193"/>
    </location>
</feature>
<comment type="caution">
    <text evidence="3">The sequence shown here is derived from an EMBL/GenBank/DDBJ whole genome shotgun (WGS) entry which is preliminary data.</text>
</comment>
<sequence>MGCMVLLTLTAMMVTASLVPVGTLTSPSIPTARQQRVRPILWAVLQLHMSFAWTTIPQMPFCFDPLRSFRFDNVFGNVTTGPGEGVTATSYLQYVDLMQSQTITQNSQNPAFVGVWTTLFPSTVNGIFSLSLTVFAQHQHKHRQNHKNRRNRQWQHDKHRTALAQDQDRPSHHHKQHKQHKQRKQHQRKSSGCQVAIARTTITVLQQVHTSTTHVIR</sequence>
<feature type="compositionally biased region" description="Basic residues" evidence="1">
    <location>
        <begin position="139"/>
        <end position="161"/>
    </location>
</feature>
<dbReference type="EMBL" id="CAJNNV010024261">
    <property type="protein sequence ID" value="CAE8609245.1"/>
    <property type="molecule type" value="Genomic_DNA"/>
</dbReference>
<gene>
    <name evidence="3" type="ORF">PGLA1383_LOCUS27072</name>
</gene>
<keyword evidence="2" id="KW-0732">Signal</keyword>
<reference evidence="3" key="1">
    <citation type="submission" date="2021-02" db="EMBL/GenBank/DDBJ databases">
        <authorList>
            <person name="Dougan E. K."/>
            <person name="Rhodes N."/>
            <person name="Thang M."/>
            <person name="Chan C."/>
        </authorList>
    </citation>
    <scope>NUCLEOTIDE SEQUENCE</scope>
</reference>
<feature type="compositionally biased region" description="Basic residues" evidence="1">
    <location>
        <begin position="171"/>
        <end position="189"/>
    </location>
</feature>
<protein>
    <submittedName>
        <fullName evidence="3">Uncharacterized protein</fullName>
    </submittedName>
</protein>
<organism evidence="3 4">
    <name type="scientific">Polarella glacialis</name>
    <name type="common">Dinoflagellate</name>
    <dbReference type="NCBI Taxonomy" id="89957"/>
    <lineage>
        <taxon>Eukaryota</taxon>
        <taxon>Sar</taxon>
        <taxon>Alveolata</taxon>
        <taxon>Dinophyceae</taxon>
        <taxon>Suessiales</taxon>
        <taxon>Suessiaceae</taxon>
        <taxon>Polarella</taxon>
    </lineage>
</organism>
<proteinExistence type="predicted"/>
<keyword evidence="4" id="KW-1185">Reference proteome</keyword>
<evidence type="ECO:0000256" key="1">
    <source>
        <dbReference type="SAM" id="MobiDB-lite"/>
    </source>
</evidence>
<evidence type="ECO:0000313" key="3">
    <source>
        <dbReference type="EMBL" id="CAE8609245.1"/>
    </source>
</evidence>
<dbReference type="AlphaFoldDB" id="A0A813FBN1"/>
<name>A0A813FBN1_POLGL</name>
<accession>A0A813FBN1</accession>
<dbReference type="Proteomes" id="UP000654075">
    <property type="component" value="Unassembled WGS sequence"/>
</dbReference>
<evidence type="ECO:0000313" key="4">
    <source>
        <dbReference type="Proteomes" id="UP000654075"/>
    </source>
</evidence>
<feature type="signal peptide" evidence="2">
    <location>
        <begin position="1"/>
        <end position="16"/>
    </location>
</feature>